<proteinExistence type="predicted"/>
<keyword evidence="3" id="KW-1185">Reference proteome</keyword>
<accession>A0AAV7LHP4</accession>
<name>A0AAV7LHP4_PLEWA</name>
<sequence length="184" mass="19725">MASRTDGARVWRLNGKGEAGSVNYLLEEAAVGGVGRIMRCGEAHNFKTKPLGARSRSLICSNICAPAQCFPEQRRLREDSAGPVRAERLPAGQQAAPAHTTGLRQRVLTSFQWQLSPSAGSGERGSRSAELGSPRGRRRPRRCTFFFPSLRNWSVINGADLSDGAALRGPTNGLLALLQGELGA</sequence>
<dbReference type="EMBL" id="JANPWB010000015">
    <property type="protein sequence ID" value="KAJ1090563.1"/>
    <property type="molecule type" value="Genomic_DNA"/>
</dbReference>
<organism evidence="2 3">
    <name type="scientific">Pleurodeles waltl</name>
    <name type="common">Iberian ribbed newt</name>
    <dbReference type="NCBI Taxonomy" id="8319"/>
    <lineage>
        <taxon>Eukaryota</taxon>
        <taxon>Metazoa</taxon>
        <taxon>Chordata</taxon>
        <taxon>Craniata</taxon>
        <taxon>Vertebrata</taxon>
        <taxon>Euteleostomi</taxon>
        <taxon>Amphibia</taxon>
        <taxon>Batrachia</taxon>
        <taxon>Caudata</taxon>
        <taxon>Salamandroidea</taxon>
        <taxon>Salamandridae</taxon>
        <taxon>Pleurodelinae</taxon>
        <taxon>Pleurodeles</taxon>
    </lineage>
</organism>
<gene>
    <name evidence="2" type="ORF">NDU88_003693</name>
</gene>
<evidence type="ECO:0000313" key="2">
    <source>
        <dbReference type="EMBL" id="KAJ1090563.1"/>
    </source>
</evidence>
<evidence type="ECO:0000313" key="3">
    <source>
        <dbReference type="Proteomes" id="UP001066276"/>
    </source>
</evidence>
<dbReference type="Proteomes" id="UP001066276">
    <property type="component" value="Chromosome 11"/>
</dbReference>
<comment type="caution">
    <text evidence="2">The sequence shown here is derived from an EMBL/GenBank/DDBJ whole genome shotgun (WGS) entry which is preliminary data.</text>
</comment>
<evidence type="ECO:0000256" key="1">
    <source>
        <dbReference type="SAM" id="MobiDB-lite"/>
    </source>
</evidence>
<reference evidence="2" key="1">
    <citation type="journal article" date="2022" name="bioRxiv">
        <title>Sequencing and chromosome-scale assembly of the giantPleurodeles waltlgenome.</title>
        <authorList>
            <person name="Brown T."/>
            <person name="Elewa A."/>
            <person name="Iarovenko S."/>
            <person name="Subramanian E."/>
            <person name="Araus A.J."/>
            <person name="Petzold A."/>
            <person name="Susuki M."/>
            <person name="Suzuki K.-i.T."/>
            <person name="Hayashi T."/>
            <person name="Toyoda A."/>
            <person name="Oliveira C."/>
            <person name="Osipova E."/>
            <person name="Leigh N.D."/>
            <person name="Simon A."/>
            <person name="Yun M.H."/>
        </authorList>
    </citation>
    <scope>NUCLEOTIDE SEQUENCE</scope>
    <source>
        <strain evidence="2">20211129_DDA</strain>
        <tissue evidence="2">Liver</tissue>
    </source>
</reference>
<protein>
    <submittedName>
        <fullName evidence="2">Uncharacterized protein</fullName>
    </submittedName>
</protein>
<feature type="region of interest" description="Disordered" evidence="1">
    <location>
        <begin position="116"/>
        <end position="137"/>
    </location>
</feature>
<dbReference type="AlphaFoldDB" id="A0AAV7LHP4"/>